<dbReference type="AlphaFoldDB" id="A0A1Y2I936"/>
<dbReference type="OrthoDB" id="416119at2759"/>
<dbReference type="EMBL" id="KZ084155">
    <property type="protein sequence ID" value="OSC97223.1"/>
    <property type="molecule type" value="Genomic_DNA"/>
</dbReference>
<proteinExistence type="predicted"/>
<evidence type="ECO:0000313" key="1">
    <source>
        <dbReference type="EMBL" id="OSC97223.1"/>
    </source>
</evidence>
<keyword evidence="2" id="KW-1185">Reference proteome</keyword>
<organism evidence="1 2">
    <name type="scientific">Trametes coccinea (strain BRFM310)</name>
    <name type="common">Pycnoporus coccineus</name>
    <dbReference type="NCBI Taxonomy" id="1353009"/>
    <lineage>
        <taxon>Eukaryota</taxon>
        <taxon>Fungi</taxon>
        <taxon>Dikarya</taxon>
        <taxon>Basidiomycota</taxon>
        <taxon>Agaricomycotina</taxon>
        <taxon>Agaricomycetes</taxon>
        <taxon>Polyporales</taxon>
        <taxon>Polyporaceae</taxon>
        <taxon>Trametes</taxon>
    </lineage>
</organism>
<evidence type="ECO:0000313" key="2">
    <source>
        <dbReference type="Proteomes" id="UP000193067"/>
    </source>
</evidence>
<dbReference type="STRING" id="1353009.A0A1Y2I936"/>
<sequence>MSCLLFNLAIEPLAHALRQSTLRGFEIPGRPDRLITTLFADDTTVYLSKDDNYDTLAGILTMWCGASGARFNITKTEHVPLGPPEMRHELIRSGTIPQAQLRLPEGSKIAQEGEAIRILGAWIGNDIDATTSWRPLVAKIRENLSRWARRRPTLYGRKLIIGLELGSRTQFLTAAQGMPKTIESELVTLAMNFFWEGMGRPVVARASVHAPIKQGGLDPSPEVGVHSGCDVRESSRCKVGPHTTGRTEECFPTNMED</sequence>
<name>A0A1Y2I936_TRAC3</name>
<protein>
    <submittedName>
        <fullName evidence="1">Uncharacterized protein</fullName>
    </submittedName>
</protein>
<accession>A0A1Y2I936</accession>
<dbReference type="Proteomes" id="UP000193067">
    <property type="component" value="Unassembled WGS sequence"/>
</dbReference>
<gene>
    <name evidence="1" type="ORF">PYCCODRAFT_1448128</name>
</gene>
<reference evidence="1 2" key="1">
    <citation type="journal article" date="2015" name="Biotechnol. Biofuels">
        <title>Enhanced degradation of softwood versus hardwood by the white-rot fungus Pycnoporus coccineus.</title>
        <authorList>
            <person name="Couturier M."/>
            <person name="Navarro D."/>
            <person name="Chevret D."/>
            <person name="Henrissat B."/>
            <person name="Piumi F."/>
            <person name="Ruiz-Duenas F.J."/>
            <person name="Martinez A.T."/>
            <person name="Grigoriev I.V."/>
            <person name="Riley R."/>
            <person name="Lipzen A."/>
            <person name="Berrin J.G."/>
            <person name="Master E.R."/>
            <person name="Rosso M.N."/>
        </authorList>
    </citation>
    <scope>NUCLEOTIDE SEQUENCE [LARGE SCALE GENOMIC DNA]</scope>
    <source>
        <strain evidence="1 2">BRFM310</strain>
    </source>
</reference>